<dbReference type="Proteomes" id="UP001298424">
    <property type="component" value="Unassembled WGS sequence"/>
</dbReference>
<gene>
    <name evidence="8" type="ORF">MB824_08975</name>
</gene>
<comment type="subcellular location">
    <subcellularLocation>
        <location evidence="1">Cell membrane</location>
        <topology evidence="1">Multi-pass membrane protein</topology>
    </subcellularLocation>
</comment>
<keyword evidence="4 6" id="KW-1133">Transmembrane helix</keyword>
<dbReference type="EMBL" id="JAKOOW010000033">
    <property type="protein sequence ID" value="MCG6504627.1"/>
    <property type="molecule type" value="Genomic_DNA"/>
</dbReference>
<dbReference type="InterPro" id="IPR051791">
    <property type="entry name" value="Pra-immunoreactive"/>
</dbReference>
<evidence type="ECO:0000256" key="6">
    <source>
        <dbReference type="SAM" id="Phobius"/>
    </source>
</evidence>
<keyword evidence="2" id="KW-1003">Cell membrane</keyword>
<accession>A0ABS9NPA4</accession>
<dbReference type="PANTHER" id="PTHR36115">
    <property type="entry name" value="PROLINE-RICH ANTIGEN HOMOLOG-RELATED"/>
    <property type="match status" value="1"/>
</dbReference>
<comment type="caution">
    <text evidence="8">The sequence shown here is derived from an EMBL/GenBank/DDBJ whole genome shotgun (WGS) entry which is preliminary data.</text>
</comment>
<feature type="transmembrane region" description="Helical" evidence="6">
    <location>
        <begin position="74"/>
        <end position="98"/>
    </location>
</feature>
<feature type="domain" description="RDD" evidence="7">
    <location>
        <begin position="26"/>
        <end position="188"/>
    </location>
</feature>
<protein>
    <submittedName>
        <fullName evidence="8">RDD family protein</fullName>
    </submittedName>
</protein>
<keyword evidence="3 6" id="KW-0812">Transmembrane</keyword>
<evidence type="ECO:0000313" key="9">
    <source>
        <dbReference type="Proteomes" id="UP001298424"/>
    </source>
</evidence>
<keyword evidence="5 6" id="KW-0472">Membrane</keyword>
<proteinExistence type="predicted"/>
<evidence type="ECO:0000256" key="1">
    <source>
        <dbReference type="ARBA" id="ARBA00004651"/>
    </source>
</evidence>
<reference evidence="8 9" key="1">
    <citation type="submission" date="2022-02" db="EMBL/GenBank/DDBJ databases">
        <title>Genome sequence data of Kingella unionensis sp. nov. strain CICC 24913 (CCUG 75125).</title>
        <authorList>
            <person name="Xiao M."/>
        </authorList>
    </citation>
    <scope>NUCLEOTIDE SEQUENCE [LARGE SCALE GENOMIC DNA]</scope>
    <source>
        <strain evidence="8 9">CICC 24913</strain>
    </source>
</reference>
<feature type="transmembrane region" description="Helical" evidence="6">
    <location>
        <begin position="160"/>
        <end position="177"/>
    </location>
</feature>
<evidence type="ECO:0000256" key="4">
    <source>
        <dbReference type="ARBA" id="ARBA00022989"/>
    </source>
</evidence>
<evidence type="ECO:0000256" key="5">
    <source>
        <dbReference type="ARBA" id="ARBA00023136"/>
    </source>
</evidence>
<dbReference type="InterPro" id="IPR010432">
    <property type="entry name" value="RDD"/>
</dbReference>
<feature type="transmembrane region" description="Helical" evidence="6">
    <location>
        <begin position="128"/>
        <end position="148"/>
    </location>
</feature>
<organism evidence="8 9">
    <name type="scientific">Kingella pumchi</name>
    <dbReference type="NCBI Taxonomy" id="2779506"/>
    <lineage>
        <taxon>Bacteria</taxon>
        <taxon>Pseudomonadati</taxon>
        <taxon>Pseudomonadota</taxon>
        <taxon>Betaproteobacteria</taxon>
        <taxon>Neisseriales</taxon>
        <taxon>Neisseriaceae</taxon>
        <taxon>Kingella</taxon>
    </lineage>
</organism>
<name>A0ABS9NPA4_9NEIS</name>
<evidence type="ECO:0000259" key="7">
    <source>
        <dbReference type="Pfam" id="PF06271"/>
    </source>
</evidence>
<dbReference type="PANTHER" id="PTHR36115:SF4">
    <property type="entry name" value="MEMBRANE PROTEIN"/>
    <property type="match status" value="1"/>
</dbReference>
<feature type="transmembrane region" description="Helical" evidence="6">
    <location>
        <begin position="39"/>
        <end position="62"/>
    </location>
</feature>
<evidence type="ECO:0000313" key="8">
    <source>
        <dbReference type="EMBL" id="MCG6504627.1"/>
    </source>
</evidence>
<keyword evidence="9" id="KW-1185">Reference proteome</keyword>
<evidence type="ECO:0000256" key="2">
    <source>
        <dbReference type="ARBA" id="ARBA00022475"/>
    </source>
</evidence>
<dbReference type="Pfam" id="PF06271">
    <property type="entry name" value="RDD"/>
    <property type="match status" value="1"/>
</dbReference>
<sequence>MNDFRQAYQSTVVEEHFDDDYAVELATPWQRIAAALIDWLLVLIFPIVVFVMLAFGLGLAASSWSLDTEESRNLLVGGVIVVGVLICLGLLVYQVVLMSRDGQTLGKKQMRIRVITTDGETAGFVRHFLLRFCAYYLIVWVIGALLPWEMEMANGKTESPVGTIALLICLLMLFFRSNRRRTMQDLLARTLVVKA</sequence>
<evidence type="ECO:0000256" key="3">
    <source>
        <dbReference type="ARBA" id="ARBA00022692"/>
    </source>
</evidence>
<dbReference type="RefSeq" id="WP_238748142.1">
    <property type="nucleotide sequence ID" value="NZ_JAKOOW010000033.1"/>
</dbReference>